<name>A1TPN8_PARC0</name>
<dbReference type="KEGG" id="aav:Aave_2351"/>
<gene>
    <name evidence="1" type="ordered locus">Aave_2351</name>
</gene>
<dbReference type="AlphaFoldDB" id="A1TPN8"/>
<evidence type="ECO:0000313" key="2">
    <source>
        <dbReference type="Proteomes" id="UP000002596"/>
    </source>
</evidence>
<accession>A1TPN8</accession>
<proteinExistence type="predicted"/>
<dbReference type="EMBL" id="CP000512">
    <property type="protein sequence ID" value="ABM32926.1"/>
    <property type="molecule type" value="Genomic_DNA"/>
</dbReference>
<dbReference type="Proteomes" id="UP000002596">
    <property type="component" value="Chromosome"/>
</dbReference>
<organism evidence="1 2">
    <name type="scientific">Paracidovorax citrulli (strain AAC00-1)</name>
    <name type="common">Acidovorax citrulli</name>
    <dbReference type="NCBI Taxonomy" id="397945"/>
    <lineage>
        <taxon>Bacteria</taxon>
        <taxon>Pseudomonadati</taxon>
        <taxon>Pseudomonadota</taxon>
        <taxon>Betaproteobacteria</taxon>
        <taxon>Burkholderiales</taxon>
        <taxon>Comamonadaceae</taxon>
        <taxon>Paracidovorax</taxon>
    </lineage>
</organism>
<evidence type="ECO:0000313" key="1">
    <source>
        <dbReference type="EMBL" id="ABM32926.1"/>
    </source>
</evidence>
<dbReference type="STRING" id="397945.Aave_2351"/>
<protein>
    <submittedName>
        <fullName evidence="1">Uncharacterized protein</fullName>
    </submittedName>
</protein>
<reference evidence="1" key="1">
    <citation type="submission" date="2006-12" db="EMBL/GenBank/DDBJ databases">
        <title>Complete sequence of Acidovorax avenae subsp. citrulli AAC00-1.</title>
        <authorList>
            <consortium name="US DOE Joint Genome Institute"/>
            <person name="Copeland A."/>
            <person name="Lucas S."/>
            <person name="Lapidus A."/>
            <person name="Barry K."/>
            <person name="Detter J.C."/>
            <person name="Glavina del Rio T."/>
            <person name="Dalin E."/>
            <person name="Tice H."/>
            <person name="Pitluck S."/>
            <person name="Kiss H."/>
            <person name="Brettin T."/>
            <person name="Bruce D."/>
            <person name="Han C."/>
            <person name="Tapia R."/>
            <person name="Gilna P."/>
            <person name="Schmutz J."/>
            <person name="Larimer F."/>
            <person name="Land M."/>
            <person name="Hauser L."/>
            <person name="Kyrpides N."/>
            <person name="Kim E."/>
            <person name="Stahl D."/>
            <person name="Richardson P."/>
        </authorList>
    </citation>
    <scope>NUCLEOTIDE SEQUENCE</scope>
    <source>
        <strain evidence="1">AAC00-1</strain>
    </source>
</reference>
<sequence length="108" mass="11559">MNASRVIKSHVVGCRLLRVQGAGVQIDVDNQAVAVAFSLKAAASAQSNALVHQILGDALLERTEFNIETAGLNTALARHPIDGRINEIVKLVHRKAHVRSSLYGLKVG</sequence>
<dbReference type="HOGENOM" id="CLU_2191209_0_0_4"/>